<feature type="transmembrane region" description="Helical" evidence="5">
    <location>
        <begin position="335"/>
        <end position="353"/>
    </location>
</feature>
<gene>
    <name evidence="7" type="ORF">HNP21_002449</name>
</gene>
<feature type="transmembrane region" description="Helical" evidence="5">
    <location>
        <begin position="390"/>
        <end position="407"/>
    </location>
</feature>
<feature type="transmembrane region" description="Helical" evidence="5">
    <location>
        <begin position="232"/>
        <end position="251"/>
    </location>
</feature>
<dbReference type="PANTHER" id="PTHR42770:SF8">
    <property type="entry name" value="PUTRESCINE IMPORTER PUUP"/>
    <property type="match status" value="1"/>
</dbReference>
<dbReference type="EMBL" id="JACJHT010000002">
    <property type="protein sequence ID" value="MBA9039342.1"/>
    <property type="molecule type" value="Genomic_DNA"/>
</dbReference>
<comment type="subcellular location">
    <subcellularLocation>
        <location evidence="1">Membrane</location>
        <topology evidence="1">Multi-pass membrane protein</topology>
    </subcellularLocation>
</comment>
<feature type="transmembrane region" description="Helical" evidence="5">
    <location>
        <begin position="194"/>
        <end position="212"/>
    </location>
</feature>
<keyword evidence="8" id="KW-1185">Reference proteome</keyword>
<accession>A0A7W3NAC3</accession>
<keyword evidence="3 5" id="KW-1133">Transmembrane helix</keyword>
<keyword evidence="4 5" id="KW-0472">Membrane</keyword>
<dbReference type="RefSeq" id="WP_182527537.1">
    <property type="nucleotide sequence ID" value="NZ_JACJHT010000002.1"/>
</dbReference>
<dbReference type="Gene3D" id="1.20.1740.10">
    <property type="entry name" value="Amino acid/polyamine transporter I"/>
    <property type="match status" value="1"/>
</dbReference>
<dbReference type="Proteomes" id="UP000543174">
    <property type="component" value="Unassembled WGS sequence"/>
</dbReference>
<evidence type="ECO:0000256" key="3">
    <source>
        <dbReference type="ARBA" id="ARBA00022989"/>
    </source>
</evidence>
<dbReference type="GO" id="GO:0016020">
    <property type="term" value="C:membrane"/>
    <property type="evidence" value="ECO:0007669"/>
    <property type="project" value="UniProtKB-SubCell"/>
</dbReference>
<dbReference type="AlphaFoldDB" id="A0A7W3NAC3"/>
<dbReference type="GO" id="GO:0055085">
    <property type="term" value="P:transmembrane transport"/>
    <property type="evidence" value="ECO:0007669"/>
    <property type="project" value="InterPro"/>
</dbReference>
<evidence type="ECO:0000313" key="8">
    <source>
        <dbReference type="Proteomes" id="UP000543174"/>
    </source>
</evidence>
<comment type="caution">
    <text evidence="7">The sequence shown here is derived from an EMBL/GenBank/DDBJ whole genome shotgun (WGS) entry which is preliminary data.</text>
</comment>
<dbReference type="InterPro" id="IPR004841">
    <property type="entry name" value="AA-permease/SLC12A_dom"/>
</dbReference>
<feature type="transmembrane region" description="Helical" evidence="5">
    <location>
        <begin position="153"/>
        <end position="174"/>
    </location>
</feature>
<feature type="transmembrane region" description="Helical" evidence="5">
    <location>
        <begin position="85"/>
        <end position="107"/>
    </location>
</feature>
<evidence type="ECO:0000259" key="6">
    <source>
        <dbReference type="Pfam" id="PF00324"/>
    </source>
</evidence>
<organism evidence="7 8">
    <name type="scientific">Priestia aryabhattai</name>
    <name type="common">Bacillus aryabhattai</name>
    <dbReference type="NCBI Taxonomy" id="412384"/>
    <lineage>
        <taxon>Bacteria</taxon>
        <taxon>Bacillati</taxon>
        <taxon>Bacillota</taxon>
        <taxon>Bacilli</taxon>
        <taxon>Bacillales</taxon>
        <taxon>Bacillaceae</taxon>
        <taxon>Priestia</taxon>
    </lineage>
</organism>
<dbReference type="InterPro" id="IPR050367">
    <property type="entry name" value="APC_superfamily"/>
</dbReference>
<evidence type="ECO:0000256" key="5">
    <source>
        <dbReference type="SAM" id="Phobius"/>
    </source>
</evidence>
<evidence type="ECO:0000256" key="2">
    <source>
        <dbReference type="ARBA" id="ARBA00022692"/>
    </source>
</evidence>
<feature type="transmembrane region" description="Helical" evidence="5">
    <location>
        <begin position="271"/>
        <end position="297"/>
    </location>
</feature>
<feature type="transmembrane region" description="Helical" evidence="5">
    <location>
        <begin position="44"/>
        <end position="64"/>
    </location>
</feature>
<proteinExistence type="predicted"/>
<evidence type="ECO:0000256" key="1">
    <source>
        <dbReference type="ARBA" id="ARBA00004141"/>
    </source>
</evidence>
<dbReference type="PIRSF" id="PIRSF006060">
    <property type="entry name" value="AA_transporter"/>
    <property type="match status" value="1"/>
</dbReference>
<feature type="transmembrane region" description="Helical" evidence="5">
    <location>
        <begin position="359"/>
        <end position="378"/>
    </location>
</feature>
<feature type="transmembrane region" description="Helical" evidence="5">
    <location>
        <begin position="18"/>
        <end position="38"/>
    </location>
</feature>
<dbReference type="PANTHER" id="PTHR42770">
    <property type="entry name" value="AMINO ACID TRANSPORTER-RELATED"/>
    <property type="match status" value="1"/>
</dbReference>
<name>A0A7W3NAC3_PRIAR</name>
<feature type="transmembrane region" description="Helical" evidence="5">
    <location>
        <begin position="413"/>
        <end position="430"/>
    </location>
</feature>
<dbReference type="Pfam" id="PF00324">
    <property type="entry name" value="AA_permease"/>
    <property type="match status" value="1"/>
</dbReference>
<evidence type="ECO:0000313" key="7">
    <source>
        <dbReference type="EMBL" id="MBA9039342.1"/>
    </source>
</evidence>
<reference evidence="7" key="1">
    <citation type="submission" date="2020-08" db="EMBL/GenBank/DDBJ databases">
        <title>Functional genomics of gut bacteria from endangered species of beetles.</title>
        <authorList>
            <person name="Carlos-Shanley C."/>
        </authorList>
    </citation>
    <scope>NUCLEOTIDE SEQUENCE [LARGE SCALE GENOMIC DNA]</scope>
    <source>
        <strain evidence="7">S00060</strain>
    </source>
</reference>
<feature type="domain" description="Amino acid permease/ SLC12A" evidence="6">
    <location>
        <begin position="20"/>
        <end position="405"/>
    </location>
</feature>
<sequence>MEGKPSATFVRTLTLRSLVILGLAYMAPMTVFTTYGVVAQTTHGMVSIAYVLALAAMLFTAYSYGHMAKEYPLSGSAYTYTQKSISPHIGFLVGWSVLLDYLFLPMINFLLAGTFLSAAFPSIPSSLWILLFIIIITCINVFGIQMTAKVNGILVLFQFLVTALFVILSIKKMIEGESDILFFSSLQLFDSKDSFSFVLAGASILCLSFLGFDAVTTLSEETIDPKKNVPKAIFLVAFIGGLLFILVSYITQLVYPNYHSFKVVDSASFEIAAYIGGTLFSSVFLAGIITSTIASGISSHASASRLLYAMGRESMLPKRLFAYIHPKYKTPSRNVIFIGVLSLSALAMDVVTAASFINFGALIAFTFVNISVIFHYYIRGKQRDVKGTCRYLISPIIGAAFTIWLWTSLDIKSISLGSIWVVIGFIYLVYKTSFFTKAPPQFTFDEKTEPNQLKTEHIS</sequence>
<evidence type="ECO:0000256" key="4">
    <source>
        <dbReference type="ARBA" id="ARBA00023136"/>
    </source>
</evidence>
<keyword evidence="2 5" id="KW-0812">Transmembrane</keyword>
<feature type="transmembrane region" description="Helical" evidence="5">
    <location>
        <begin position="127"/>
        <end position="146"/>
    </location>
</feature>
<protein>
    <submittedName>
        <fullName evidence="7">Amino acid transporter</fullName>
    </submittedName>
</protein>